<dbReference type="Gene3D" id="2.40.440.10">
    <property type="entry name" value="L,D-transpeptidase catalytic domain-like"/>
    <property type="match status" value="1"/>
</dbReference>
<dbReference type="GO" id="GO:0008360">
    <property type="term" value="P:regulation of cell shape"/>
    <property type="evidence" value="ECO:0007669"/>
    <property type="project" value="UniProtKB-UniRule"/>
</dbReference>
<dbReference type="GO" id="GO:0071555">
    <property type="term" value="P:cell wall organization"/>
    <property type="evidence" value="ECO:0007669"/>
    <property type="project" value="UniProtKB-UniRule"/>
</dbReference>
<evidence type="ECO:0000256" key="4">
    <source>
        <dbReference type="ARBA" id="ARBA00022960"/>
    </source>
</evidence>
<evidence type="ECO:0000256" key="7">
    <source>
        <dbReference type="PROSITE-ProRule" id="PRU01373"/>
    </source>
</evidence>
<feature type="domain" description="L,D-TPase catalytic" evidence="8">
    <location>
        <begin position="57"/>
        <end position="199"/>
    </location>
</feature>
<evidence type="ECO:0000256" key="1">
    <source>
        <dbReference type="ARBA" id="ARBA00004752"/>
    </source>
</evidence>
<dbReference type="HOGENOM" id="CLU_102842_2_1_10"/>
<comment type="similarity">
    <text evidence="2">Belongs to the YkuD family.</text>
</comment>
<keyword evidence="6 7" id="KW-0961">Cell wall biogenesis/degradation</keyword>
<accession>L7W841</accession>
<keyword evidence="3" id="KW-0808">Transferase</keyword>
<evidence type="ECO:0000256" key="6">
    <source>
        <dbReference type="ARBA" id="ARBA00023316"/>
    </source>
</evidence>
<dbReference type="InterPro" id="IPR038063">
    <property type="entry name" value="Transpep_catalytic_dom"/>
</dbReference>
<dbReference type="eggNOG" id="COG3034">
    <property type="taxonomic scope" value="Bacteria"/>
</dbReference>
<proteinExistence type="inferred from homology"/>
<evidence type="ECO:0000313" key="9">
    <source>
        <dbReference type="EMBL" id="AGC77840.1"/>
    </source>
</evidence>
<dbReference type="UniPathway" id="UPA00219"/>
<dbReference type="KEGG" id="ndo:DDD_2713"/>
<dbReference type="SUPFAM" id="SSF141523">
    <property type="entry name" value="L,D-transpeptidase catalytic domain-like"/>
    <property type="match status" value="1"/>
</dbReference>
<dbReference type="InterPro" id="IPR005490">
    <property type="entry name" value="LD_TPept_cat_dom"/>
</dbReference>
<dbReference type="CDD" id="cd16913">
    <property type="entry name" value="YkuD_like"/>
    <property type="match status" value="1"/>
</dbReference>
<feature type="active site" description="Proton donor/acceptor" evidence="7">
    <location>
        <position position="155"/>
    </location>
</feature>
<dbReference type="STRING" id="592029.DDD_2713"/>
<dbReference type="PROSITE" id="PS51257">
    <property type="entry name" value="PROKAR_LIPOPROTEIN"/>
    <property type="match status" value="1"/>
</dbReference>
<feature type="active site" description="Nucleophile" evidence="7">
    <location>
        <position position="175"/>
    </location>
</feature>
<dbReference type="AlphaFoldDB" id="L7W841"/>
<dbReference type="PROSITE" id="PS52029">
    <property type="entry name" value="LD_TPASE"/>
    <property type="match status" value="1"/>
</dbReference>
<gene>
    <name evidence="9" type="ordered locus">DDD_2713</name>
</gene>
<evidence type="ECO:0000259" key="8">
    <source>
        <dbReference type="PROSITE" id="PS52029"/>
    </source>
</evidence>
<dbReference type="GO" id="GO:0009252">
    <property type="term" value="P:peptidoglycan biosynthetic process"/>
    <property type="evidence" value="ECO:0007669"/>
    <property type="project" value="UniProtKB-UniPathway"/>
</dbReference>
<keyword evidence="4 7" id="KW-0133">Cell shape</keyword>
<dbReference type="PATRIC" id="fig|592029.3.peg.2692"/>
<dbReference type="GO" id="GO:0016740">
    <property type="term" value="F:transferase activity"/>
    <property type="evidence" value="ECO:0007669"/>
    <property type="project" value="UniProtKB-KW"/>
</dbReference>
<comment type="pathway">
    <text evidence="1 7">Cell wall biogenesis; peptidoglycan biosynthesis.</text>
</comment>
<evidence type="ECO:0000256" key="5">
    <source>
        <dbReference type="ARBA" id="ARBA00022984"/>
    </source>
</evidence>
<name>L7W841_NONDD</name>
<organism evidence="9 10">
    <name type="scientific">Nonlabens dokdonensis (strain DSM 17205 / KCTC 12402 / DSW-6)</name>
    <name type="common">Donghaeana dokdonensis</name>
    <dbReference type="NCBI Taxonomy" id="592029"/>
    <lineage>
        <taxon>Bacteria</taxon>
        <taxon>Pseudomonadati</taxon>
        <taxon>Bacteroidota</taxon>
        <taxon>Flavobacteriia</taxon>
        <taxon>Flavobacteriales</taxon>
        <taxon>Flavobacteriaceae</taxon>
        <taxon>Nonlabens</taxon>
    </lineage>
</organism>
<dbReference type="PANTHER" id="PTHR36699">
    <property type="entry name" value="LD-TRANSPEPTIDASE"/>
    <property type="match status" value="1"/>
</dbReference>
<dbReference type="Proteomes" id="UP000011173">
    <property type="component" value="Chromosome"/>
</dbReference>
<reference evidence="9 10" key="1">
    <citation type="journal article" date="2013" name="Genome Biol. Evol.">
        <title>Genomic makeup of the marine flavobacterium Nonlabens (Donghaeana) dokdonensis DSW-6 and identification of a novel class of rhodopsins.</title>
        <authorList>
            <person name="Kwon S.K."/>
            <person name="Kim B.K."/>
            <person name="Song J.Y."/>
            <person name="Kwak M.J."/>
            <person name="Lee C.H."/>
            <person name="Yoon J.H."/>
            <person name="Oh T.K."/>
            <person name="Kim J.F."/>
        </authorList>
    </citation>
    <scope>NUCLEOTIDE SEQUENCE [LARGE SCALE GENOMIC DNA]</scope>
    <source>
        <strain evidence="10">DSM 17205 / KCTC 12402 / DSW-6</strain>
    </source>
</reference>
<dbReference type="Pfam" id="PF03734">
    <property type="entry name" value="YkuD"/>
    <property type="match status" value="1"/>
</dbReference>
<evidence type="ECO:0000313" key="10">
    <source>
        <dbReference type="Proteomes" id="UP000011173"/>
    </source>
</evidence>
<protein>
    <submittedName>
        <fullName evidence="9">ErfK/YbiS/YcfS/YnhG family protein</fullName>
    </submittedName>
</protein>
<sequence length="200" mass="23313">MEVKKKDYSMRYNLYLLFIFSLLLILSCKNDHNLEKKAPDISLMEVLNNLEYKSKDLHILIDKSDYELSVLHNDQIIKTYPVVLGTNPVDDKLMEGDRRTPEGHFKVRDFYPHKNWSKFIWIDYPTEESYKNHENAKQNGSIPADATIGGEIGIHGTPPNKESLIENKINWTWGCISMTNSDVNDLYKIIYIDMEIVIQD</sequence>
<evidence type="ECO:0000256" key="3">
    <source>
        <dbReference type="ARBA" id="ARBA00022679"/>
    </source>
</evidence>
<dbReference type="PANTHER" id="PTHR36699:SF1">
    <property type="entry name" value="L,D-TRANSPEPTIDASE YAFK-RELATED"/>
    <property type="match status" value="1"/>
</dbReference>
<dbReference type="GO" id="GO:0004180">
    <property type="term" value="F:carboxypeptidase activity"/>
    <property type="evidence" value="ECO:0007669"/>
    <property type="project" value="UniProtKB-ARBA"/>
</dbReference>
<keyword evidence="5 7" id="KW-0573">Peptidoglycan synthesis</keyword>
<dbReference type="RefSeq" id="WP_015363337.1">
    <property type="nucleotide sequence ID" value="NC_020156.1"/>
</dbReference>
<evidence type="ECO:0000256" key="2">
    <source>
        <dbReference type="ARBA" id="ARBA00005992"/>
    </source>
</evidence>
<dbReference type="EMBL" id="CP001397">
    <property type="protein sequence ID" value="AGC77840.1"/>
    <property type="molecule type" value="Genomic_DNA"/>
</dbReference>